<feature type="region of interest" description="Disordered" evidence="1">
    <location>
        <begin position="1"/>
        <end position="32"/>
    </location>
</feature>
<dbReference type="EMBL" id="AP026801">
    <property type="protein sequence ID" value="BDR56942.1"/>
    <property type="molecule type" value="Genomic_DNA"/>
</dbReference>
<dbReference type="InterPro" id="IPR036388">
    <property type="entry name" value="WH-like_DNA-bd_sf"/>
</dbReference>
<evidence type="ECO:0000313" key="4">
    <source>
        <dbReference type="EMBL" id="BDR56942.1"/>
    </source>
</evidence>
<feature type="transmembrane region" description="Helical" evidence="2">
    <location>
        <begin position="53"/>
        <end position="73"/>
    </location>
</feature>
<evidence type="ECO:0000256" key="1">
    <source>
        <dbReference type="SAM" id="MobiDB-lite"/>
    </source>
</evidence>
<keyword evidence="2" id="KW-1133">Transmembrane helix</keyword>
<keyword evidence="2" id="KW-0472">Membrane</keyword>
<gene>
    <name evidence="4" type="ORF">KIMC2_15040</name>
</gene>
<dbReference type="RefSeq" id="WP_317695559.1">
    <property type="nucleotide sequence ID" value="NZ_AP026801.1"/>
</dbReference>
<organism evidence="4 5">
    <name type="scientific">Xylocopilactobacillus apis</name>
    <dbReference type="NCBI Taxonomy" id="2932183"/>
    <lineage>
        <taxon>Bacteria</taxon>
        <taxon>Bacillati</taxon>
        <taxon>Bacillota</taxon>
        <taxon>Bacilli</taxon>
        <taxon>Lactobacillales</taxon>
        <taxon>Lactobacillaceae</taxon>
        <taxon>Xylocopilactobacillus</taxon>
    </lineage>
</organism>
<reference evidence="4 5" key="1">
    <citation type="journal article" date="2023" name="Microbiol. Spectr.">
        <title>Symbiosis of Carpenter Bees with Uncharacterized Lactic Acid Bacteria Showing NAD Auxotrophy.</title>
        <authorList>
            <person name="Kawasaki S."/>
            <person name="Ozawa K."/>
            <person name="Mori T."/>
            <person name="Yamamoto A."/>
            <person name="Ito M."/>
            <person name="Ohkuma M."/>
            <person name="Sakamoto M."/>
            <person name="Matsutani M."/>
        </authorList>
    </citation>
    <scope>NUCLEOTIDE SEQUENCE [LARGE SCALE GENOMIC DNA]</scope>
    <source>
        <strain evidence="4 5">KimC2</strain>
    </source>
</reference>
<feature type="domain" description="Putative host cell surface-exposed lipoprotein Ltp-like HTH region" evidence="3">
    <location>
        <begin position="198"/>
        <end position="247"/>
    </location>
</feature>
<dbReference type="KEGG" id="xak:KIMC2_15040"/>
<dbReference type="AlphaFoldDB" id="A0AAU9D836"/>
<feature type="domain" description="Putative host cell surface-exposed lipoprotein Ltp-like HTH region" evidence="3">
    <location>
        <begin position="147"/>
        <end position="195"/>
    </location>
</feature>
<protein>
    <recommendedName>
        <fullName evidence="3">Putative host cell surface-exposed lipoprotein Ltp-like HTH region domain-containing protein</fullName>
    </recommendedName>
</protein>
<feature type="domain" description="Putative host cell surface-exposed lipoprotein Ltp-like HTH region" evidence="3">
    <location>
        <begin position="250"/>
        <end position="295"/>
    </location>
</feature>
<dbReference type="InterPro" id="IPR011434">
    <property type="entry name" value="Ltp-like_HTH"/>
</dbReference>
<evidence type="ECO:0000313" key="5">
    <source>
        <dbReference type="Proteomes" id="UP001321804"/>
    </source>
</evidence>
<keyword evidence="5" id="KW-1185">Reference proteome</keyword>
<evidence type="ECO:0000256" key="2">
    <source>
        <dbReference type="SAM" id="Phobius"/>
    </source>
</evidence>
<sequence length="296" mass="34113">MNKINNIKLPNTKETSNYNDKMNGYSQENSSDNSQFYRFKDTSRINTKAHKRFYLHWEFWIILILAILSVAPIGSKTNLNWSFGSSKTSKSDSSSKDDSSLEDVIKEVKNFADDGMSEHETYKFLTGDSFNYRKETVKKAIKEANIDWNQVALKSANNYLGDTSAKSKDGIYKLLTFKDGSKFTSSQAKYAVEHIKADWNKMALKCAQNYVKLDSFSDSEKGLYNLLSSKKYEGFTSSQANYAIKHVKVDWNKLALQKAREYQNITHSAKETKKWMMDDREPFSDQQIEYAISHLK</sequence>
<keyword evidence="2" id="KW-0812">Transmembrane</keyword>
<name>A0AAU9D836_9LACO</name>
<dbReference type="Pfam" id="PF07553">
    <property type="entry name" value="Lipoprotein_Ltp"/>
    <property type="match status" value="3"/>
</dbReference>
<proteinExistence type="predicted"/>
<dbReference type="Gene3D" id="1.10.10.10">
    <property type="entry name" value="Winged helix-like DNA-binding domain superfamily/Winged helix DNA-binding domain"/>
    <property type="match status" value="3"/>
</dbReference>
<evidence type="ECO:0000259" key="3">
    <source>
        <dbReference type="Pfam" id="PF07553"/>
    </source>
</evidence>
<dbReference type="Proteomes" id="UP001321804">
    <property type="component" value="Chromosome"/>
</dbReference>
<accession>A0AAU9D836</accession>